<sequence length="37" mass="4445">MYTFLNNRIHNINLLSKDKLEGLIYMCEKPNYNRSVV</sequence>
<name>A0A4R1MYK7_9FIRM</name>
<keyword evidence="2" id="KW-1185">Reference proteome</keyword>
<gene>
    <name evidence="1" type="ORF">EDC19_0807</name>
</gene>
<proteinExistence type="predicted"/>
<comment type="caution">
    <text evidence="1">The sequence shown here is derived from an EMBL/GenBank/DDBJ whole genome shotgun (WGS) entry which is preliminary data.</text>
</comment>
<dbReference type="AlphaFoldDB" id="A0A4R1MYK7"/>
<reference evidence="1 2" key="1">
    <citation type="submission" date="2019-03" db="EMBL/GenBank/DDBJ databases">
        <title>Genomic Encyclopedia of Type Strains, Phase IV (KMG-IV): sequencing the most valuable type-strain genomes for metagenomic binning, comparative biology and taxonomic classification.</title>
        <authorList>
            <person name="Goeker M."/>
        </authorList>
    </citation>
    <scope>NUCLEOTIDE SEQUENCE [LARGE SCALE GENOMIC DNA]</scope>
    <source>
        <strain evidence="1 2">DSM 24176</strain>
    </source>
</reference>
<dbReference type="Proteomes" id="UP000294545">
    <property type="component" value="Unassembled WGS sequence"/>
</dbReference>
<evidence type="ECO:0000313" key="1">
    <source>
        <dbReference type="EMBL" id="TCK98387.1"/>
    </source>
</evidence>
<accession>A0A4R1MYK7</accession>
<evidence type="ECO:0000313" key="2">
    <source>
        <dbReference type="Proteomes" id="UP000294545"/>
    </source>
</evidence>
<dbReference type="EMBL" id="SMGQ01000011">
    <property type="protein sequence ID" value="TCK98387.1"/>
    <property type="molecule type" value="Genomic_DNA"/>
</dbReference>
<organism evidence="1 2">
    <name type="scientific">Natranaerovirga hydrolytica</name>
    <dbReference type="NCBI Taxonomy" id="680378"/>
    <lineage>
        <taxon>Bacteria</taxon>
        <taxon>Bacillati</taxon>
        <taxon>Bacillota</taxon>
        <taxon>Clostridia</taxon>
        <taxon>Lachnospirales</taxon>
        <taxon>Natranaerovirgaceae</taxon>
        <taxon>Natranaerovirga</taxon>
    </lineage>
</organism>
<protein>
    <submittedName>
        <fullName evidence="1">Uncharacterized protein</fullName>
    </submittedName>
</protein>